<dbReference type="Proteomes" id="UP000000268">
    <property type="component" value="Plasmid pREB2"/>
</dbReference>
<dbReference type="HOGENOM" id="CLU_001719_0_0_3"/>
<dbReference type="InterPro" id="IPR014862">
    <property type="entry name" value="TrwC"/>
</dbReference>
<geneLocation type="plasmid" evidence="3 4">
    <name>pREB2</name>
</geneLocation>
<reference evidence="3 4" key="1">
    <citation type="journal article" date="2008" name="Proc. Natl. Acad. Sci. U.S.A.">
        <title>Niche adaptation and genome expansion in the chlorophyll d-producing cyanobacterium Acaryochloris marina.</title>
        <authorList>
            <person name="Swingley W.D."/>
            <person name="Chen M."/>
            <person name="Cheung P.C."/>
            <person name="Conrad A.L."/>
            <person name="Dejesa L.C."/>
            <person name="Hao J."/>
            <person name="Honchak B.M."/>
            <person name="Karbach L.E."/>
            <person name="Kurdoglu A."/>
            <person name="Lahiri S."/>
            <person name="Mastrian S.D."/>
            <person name="Miyashita H."/>
            <person name="Page L."/>
            <person name="Ramakrishna P."/>
            <person name="Satoh S."/>
            <person name="Sattley W.M."/>
            <person name="Shimada Y."/>
            <person name="Taylor H.L."/>
            <person name="Tomo T."/>
            <person name="Tsuchiya T."/>
            <person name="Wang Z.T."/>
            <person name="Raymond J."/>
            <person name="Mimuro M."/>
            <person name="Blankenship R.E."/>
            <person name="Touchman J.W."/>
        </authorList>
    </citation>
    <scope>NUCLEOTIDE SEQUENCE [LARGE SCALE GENOMIC DNA]</scope>
    <source>
        <strain evidence="4">MBIC 11017</strain>
        <plasmid evidence="4">Plasmid pREB2</plasmid>
    </source>
</reference>
<feature type="domain" description="TrwC relaxase" evidence="1">
    <location>
        <begin position="12"/>
        <end position="284"/>
    </location>
</feature>
<dbReference type="Gene3D" id="2.30.30.940">
    <property type="match status" value="1"/>
</dbReference>
<dbReference type="InterPro" id="IPR027417">
    <property type="entry name" value="P-loop_NTPase"/>
</dbReference>
<protein>
    <submittedName>
        <fullName evidence="3">Uncharacterized protein</fullName>
    </submittedName>
</protein>
<accession>A8ZLG3</accession>
<keyword evidence="3" id="KW-0614">Plasmid</keyword>
<gene>
    <name evidence="3" type="ordered locus">AM1_B0272</name>
</gene>
<dbReference type="SUPFAM" id="SSF52540">
    <property type="entry name" value="P-loop containing nucleoside triphosphate hydrolases"/>
    <property type="match status" value="2"/>
</dbReference>
<dbReference type="Pfam" id="PF08751">
    <property type="entry name" value="TrwC"/>
    <property type="match status" value="1"/>
</dbReference>
<dbReference type="NCBIfam" id="NF041492">
    <property type="entry name" value="MobF"/>
    <property type="match status" value="1"/>
</dbReference>
<keyword evidence="4" id="KW-1185">Reference proteome</keyword>
<dbReference type="InterPro" id="IPR014059">
    <property type="entry name" value="TraI/TrwC_relax"/>
</dbReference>
<dbReference type="InterPro" id="IPR024385">
    <property type="entry name" value="DUF3854"/>
</dbReference>
<dbReference type="RefSeq" id="WP_012167138.1">
    <property type="nucleotide sequence ID" value="NC_009927.1"/>
</dbReference>
<dbReference type="NCBIfam" id="TIGR02686">
    <property type="entry name" value="relax_trwC"/>
    <property type="match status" value="1"/>
</dbReference>
<dbReference type="KEGG" id="amr:AM1_B0272"/>
<dbReference type="SUPFAM" id="SSF55464">
    <property type="entry name" value="Origin of replication-binding domain, RBD-like"/>
    <property type="match status" value="1"/>
</dbReference>
<dbReference type="Pfam" id="PF12965">
    <property type="entry name" value="DUF3854"/>
    <property type="match status" value="1"/>
</dbReference>
<dbReference type="PANTHER" id="PTHR34985">
    <property type="entry name" value="SLR0554 PROTEIN"/>
    <property type="match status" value="1"/>
</dbReference>
<dbReference type="EMBL" id="CP000839">
    <property type="protein sequence ID" value="ABW31991.1"/>
    <property type="molecule type" value="Genomic_DNA"/>
</dbReference>
<sequence>MLNITTINSNIKDGAKYYTKEESYYSQNKEIQSMTQTEWFGSMAPDEHYSAELFTEMFYGNLPNGGRMRNEVKGKGQERLAYDLTFSVPGKSLSMSIHGPNGDKRLWNAHVETIKEVLAIVEERYAAARIQANNDRQVVKTSSIAAALVHHHETRAGDPHVHTHVVLFNGTLCPDGEYRAMYIEPLIRSGILGDLYDQKMALKVQELGYEIRETKTGFDLAGATDEQIKKFSKRSTEIEDYLKEKGWSNTPKNRQKATFETRIGKDITESLEQKQERWGEEMASVGFHGLTPSDQPIKPESQETPRELLDAAIEHLTEHQSSFNAEDIQRFVFSHLRSFDEKPLNTEISKHPDLLTAWDGRLTTQTAVDRDQRILDIVLFKDSKVEPLNPTADFSDTMLNSGQAEAMKRLLSFSDQYQILKGLAGTGKTTALGLAREQLPPDVDIKVFAPTHNAKHQISEAFGLKGATIASFVVSPPPEGANQLWIFDEAGMFGSADMEKILQKAEQVGARCWFVGDTGQNASISAGAPVRMLMNRGVTVHRLDQIIRQQNKEQLRAVELIADGHGVEALRALEKNGNIREVEDSETKLTSAVAYYMEKPKHRRDKTLVVVGTNAERFGFTKLLRAELIKEGQLTKNTEFTQLQRRNLSKAQKKRAENYNKGDLLVLHKKHRLYTQLQTHVPYKVLAVEGKKLKVQSLGGRNFTINPAEHELTQAYTTRRNQIAVGDKLRFTSTNMKKDIHNNAFLTCTDIKDQIATVKDKHGRVHHLDLTKPLQIDHDWATTTYRSQGSTNSETLYIASLNPTSARESFYVGISRNKTKYLTVFTEDLSKLQEWVAQSNAQENALEILFDPHAGWSPTYDKEERPFGLDEDTWTEMKGSGIHPNLLTSNHLRSEAPDPYGSIRDNPLVAALLEAEFTKSKYGKGQEVTGKMKQYLHGASTVEGHTVYDHEKEYGRIAQGGGWIGYGGVDLLSVIEGNPQPSQYCQVKPKTPRIFDGKENKYETPKGVDQQVFLPHIPHEIEERIYQRNGISPTAEERTKGIWSVADKYNLPLVITEGLKKTWASLSQGHLTVGLPGVTALYRAKNEHDERLPQRELTEYGKALAKPGRQITLAFDQDTKVSSILNVRRDLVRTIELMQTRGVVCKIAQWKPELGKGLDDLIVKAGPKAYNLAIANAVRPDAEIKRHYRTQYNAITKRAIKRFGDIPKERLDMEVYSYCLSPDNGATINDAHRFLSASDHMRSAEPGDYKRYMLAIHKTHGIYQDILASGKPPNELVTKLVEHSVYEQLAEELKEKDLLYPEQTLSDNQSQGYSVGF</sequence>
<organism evidence="3 4">
    <name type="scientific">Acaryochloris marina (strain MBIC 11017)</name>
    <dbReference type="NCBI Taxonomy" id="329726"/>
    <lineage>
        <taxon>Bacteria</taxon>
        <taxon>Bacillati</taxon>
        <taxon>Cyanobacteriota</taxon>
        <taxon>Cyanophyceae</taxon>
        <taxon>Acaryochloridales</taxon>
        <taxon>Acaryochloridaceae</taxon>
        <taxon>Acaryochloris</taxon>
    </lineage>
</organism>
<evidence type="ECO:0000259" key="1">
    <source>
        <dbReference type="Pfam" id="PF08751"/>
    </source>
</evidence>
<proteinExistence type="predicted"/>
<evidence type="ECO:0000313" key="4">
    <source>
        <dbReference type="Proteomes" id="UP000000268"/>
    </source>
</evidence>
<evidence type="ECO:0000259" key="2">
    <source>
        <dbReference type="Pfam" id="PF12965"/>
    </source>
</evidence>
<dbReference type="Pfam" id="PF13604">
    <property type="entry name" value="AAA_30"/>
    <property type="match status" value="1"/>
</dbReference>
<dbReference type="OrthoDB" id="1634048at2"/>
<name>A8ZLG3_ACAM1</name>
<dbReference type="Gene3D" id="3.40.50.300">
    <property type="entry name" value="P-loop containing nucleotide triphosphate hydrolases"/>
    <property type="match status" value="2"/>
</dbReference>
<dbReference type="PANTHER" id="PTHR34985:SF1">
    <property type="entry name" value="SLR0554 PROTEIN"/>
    <property type="match status" value="1"/>
</dbReference>
<feature type="domain" description="DUF3854" evidence="2">
    <location>
        <begin position="1044"/>
        <end position="1168"/>
    </location>
</feature>
<evidence type="ECO:0000313" key="3">
    <source>
        <dbReference type="EMBL" id="ABW31991.1"/>
    </source>
</evidence>